<evidence type="ECO:0000313" key="1">
    <source>
        <dbReference type="EMBL" id="QKF93879.1"/>
    </source>
</evidence>
<evidence type="ECO:0000313" key="2">
    <source>
        <dbReference type="Proteomes" id="UP001162001"/>
    </source>
</evidence>
<sequence length="382" mass="45406">MNVIKINNILYKYEFFWRKNKKEHVYDFNNKLLPFPEHNDTEFPDKSNIHQTLLEVQRNLYADNKFYPYSSNNYKDCLLCDKKDITTGIYSVNNVRWETGLKHYIKKHNIKPSDEFIDFIYRYSNNIRPSKNIIARINGIKVVRSNKKYLKITRNQILIMDALMEHGGFKVYGDRKNQLYRYSEHAGLLDFNNSGLEKIIISGNTTRVDANDDDIYLPRNMIEALDYEYIFHTHPPTPVPGGRVKSGILYEFPSISDIFHFIDHYNGGRTQGSIVIAPEGMYIIRKKKVDDTKIDIDEDEFYKETLNMMWKCQRESITKYGKTFTTKKFYSKIAQDKTYINNINKVINKYKLHIDYYPRIKDETNKWVIDTIYLPVYVTELK</sequence>
<gene>
    <name evidence="1" type="ORF">Fadolivirus_1_421</name>
</gene>
<dbReference type="Proteomes" id="UP001162001">
    <property type="component" value="Segment"/>
</dbReference>
<keyword evidence="2" id="KW-1185">Reference proteome</keyword>
<reference evidence="1 2" key="1">
    <citation type="submission" date="2020-04" db="EMBL/GenBank/DDBJ databases">
        <title>Advantages and limits of metagenomic assembly and binning of a giant virus.</title>
        <authorList>
            <person name="Schulz F."/>
            <person name="Andreani J."/>
            <person name="Francis R."/>
            <person name="Boudjemaa H."/>
            <person name="Bou Khalil J.Y."/>
            <person name="Lee J."/>
            <person name="La Scola B."/>
            <person name="Woyke T."/>
        </authorList>
    </citation>
    <scope>NUCLEOTIDE SEQUENCE [LARGE SCALE GENOMIC DNA]</scope>
    <source>
        <strain evidence="1 2">FV1/VV64</strain>
    </source>
</reference>
<proteinExistence type="predicted"/>
<name>A0A7D3QVS7_9VIRU</name>
<accession>A0A7D3QVS7</accession>
<protein>
    <submittedName>
        <fullName evidence="1">Uncharacterized protein</fullName>
    </submittedName>
</protein>
<organism evidence="1 2">
    <name type="scientific">Fadolivirus FV1/VV64</name>
    <dbReference type="NCBI Taxonomy" id="3070911"/>
    <lineage>
        <taxon>Viruses</taxon>
        <taxon>Varidnaviria</taxon>
        <taxon>Bamfordvirae</taxon>
        <taxon>Nucleocytoviricota</taxon>
        <taxon>Megaviricetes</taxon>
        <taxon>Imitervirales</taxon>
        <taxon>Mimiviridae</taxon>
        <taxon>Klosneuvirinae</taxon>
        <taxon>Fadolivirus</taxon>
        <taxon>Fadolivirus algeromassiliense</taxon>
    </lineage>
</organism>
<dbReference type="EMBL" id="MT418680">
    <property type="protein sequence ID" value="QKF93879.1"/>
    <property type="molecule type" value="Genomic_DNA"/>
</dbReference>